<name>A0ACC3D792_9PEZI</name>
<keyword evidence="2" id="KW-1185">Reference proteome</keyword>
<evidence type="ECO:0000313" key="1">
    <source>
        <dbReference type="EMBL" id="KAK3062989.1"/>
    </source>
</evidence>
<comment type="caution">
    <text evidence="1">The sequence shown here is derived from an EMBL/GenBank/DDBJ whole genome shotgun (WGS) entry which is preliminary data.</text>
</comment>
<sequence length="275" mass="30629">MPRAPVISISHGGGPMPLLNDPSHAQITHSLRTRVPQLLKLNTSEEPRAIVVVTAHWSESGKVGVSSAERHGLLYDYHGFPAETYKLRYEASGDPEVAGMVGEVLRGEGLRVEMDDERGWDHGVFVPMLLINPKAHIPIVQMSVVLSEDPKEHFKIGKALSKLRDANIALVGSGFASFHNLRLLFSGITYDPDFRKRNEAWSEELSAAVMERDVESRQKKLEGWRKFQGSSEAHPRGGAEHLLPLIVCAGAGGEGEAKRYKDEFMGLDMWSYYWE</sequence>
<protein>
    <submittedName>
        <fullName evidence="1">Uncharacterized protein</fullName>
    </submittedName>
</protein>
<accession>A0ACC3D792</accession>
<organism evidence="1 2">
    <name type="scientific">Coniosporium uncinatum</name>
    <dbReference type="NCBI Taxonomy" id="93489"/>
    <lineage>
        <taxon>Eukaryota</taxon>
        <taxon>Fungi</taxon>
        <taxon>Dikarya</taxon>
        <taxon>Ascomycota</taxon>
        <taxon>Pezizomycotina</taxon>
        <taxon>Dothideomycetes</taxon>
        <taxon>Dothideomycetes incertae sedis</taxon>
        <taxon>Coniosporium</taxon>
    </lineage>
</organism>
<evidence type="ECO:0000313" key="2">
    <source>
        <dbReference type="Proteomes" id="UP001186974"/>
    </source>
</evidence>
<gene>
    <name evidence="1" type="ORF">LTS18_002976</name>
</gene>
<dbReference type="Proteomes" id="UP001186974">
    <property type="component" value="Unassembled WGS sequence"/>
</dbReference>
<dbReference type="EMBL" id="JAWDJW010007040">
    <property type="protein sequence ID" value="KAK3062989.1"/>
    <property type="molecule type" value="Genomic_DNA"/>
</dbReference>
<proteinExistence type="predicted"/>
<reference evidence="1" key="1">
    <citation type="submission" date="2024-09" db="EMBL/GenBank/DDBJ databases">
        <title>Black Yeasts Isolated from many extreme environments.</title>
        <authorList>
            <person name="Coleine C."/>
            <person name="Stajich J.E."/>
            <person name="Selbmann L."/>
        </authorList>
    </citation>
    <scope>NUCLEOTIDE SEQUENCE</scope>
    <source>
        <strain evidence="1">CCFEE 5737</strain>
    </source>
</reference>